<sequence>MALTNCPSCNKRISSKAPECPHCGFNLQGQSDSDLDREWARMKQLRKDKLAQQSMLSLLILIASFAYWAIQQPEPKSLPANLSIGLMVIGGIWYVITRFRMAFLGKRRR</sequence>
<dbReference type="OrthoDB" id="8685152at2"/>
<dbReference type="EMBL" id="FXWH01000001">
    <property type="protein sequence ID" value="SMQ65738.1"/>
    <property type="molecule type" value="Genomic_DNA"/>
</dbReference>
<feature type="transmembrane region" description="Helical" evidence="1">
    <location>
        <begin position="50"/>
        <end position="70"/>
    </location>
</feature>
<dbReference type="RefSeq" id="WP_086434431.1">
    <property type="nucleotide sequence ID" value="NZ_FXWH01000001.1"/>
</dbReference>
<protein>
    <recommendedName>
        <fullName evidence="4">Zinc-ribbon domain-containing protein</fullName>
    </recommendedName>
</protein>
<evidence type="ECO:0000313" key="3">
    <source>
        <dbReference type="Proteomes" id="UP000194450"/>
    </source>
</evidence>
<accession>A0A1Y6ESM7</accession>
<evidence type="ECO:0000256" key="1">
    <source>
        <dbReference type="SAM" id="Phobius"/>
    </source>
</evidence>
<dbReference type="AlphaFoldDB" id="A0A1Y6ESM7"/>
<keyword evidence="1" id="KW-1133">Transmembrane helix</keyword>
<proteinExistence type="predicted"/>
<evidence type="ECO:0000313" key="2">
    <source>
        <dbReference type="EMBL" id="SMQ65738.1"/>
    </source>
</evidence>
<organism evidence="2 3">
    <name type="scientific">Pseudidiomarina planktonica</name>
    <dbReference type="NCBI Taxonomy" id="1323738"/>
    <lineage>
        <taxon>Bacteria</taxon>
        <taxon>Pseudomonadati</taxon>
        <taxon>Pseudomonadota</taxon>
        <taxon>Gammaproteobacteria</taxon>
        <taxon>Alteromonadales</taxon>
        <taxon>Idiomarinaceae</taxon>
        <taxon>Pseudidiomarina</taxon>
    </lineage>
</organism>
<evidence type="ECO:0008006" key="4">
    <source>
        <dbReference type="Google" id="ProtNLM"/>
    </source>
</evidence>
<keyword evidence="3" id="KW-1185">Reference proteome</keyword>
<name>A0A1Y6ESM7_9GAMM</name>
<feature type="transmembrane region" description="Helical" evidence="1">
    <location>
        <begin position="82"/>
        <end position="99"/>
    </location>
</feature>
<gene>
    <name evidence="2" type="ORF">SAMN06297229_1344</name>
</gene>
<dbReference type="Proteomes" id="UP000194450">
    <property type="component" value="Unassembled WGS sequence"/>
</dbReference>
<keyword evidence="1" id="KW-0812">Transmembrane</keyword>
<keyword evidence="1" id="KW-0472">Membrane</keyword>
<reference evidence="3" key="1">
    <citation type="submission" date="2017-04" db="EMBL/GenBank/DDBJ databases">
        <authorList>
            <person name="Varghese N."/>
            <person name="Submissions S."/>
        </authorList>
    </citation>
    <scope>NUCLEOTIDE SEQUENCE [LARGE SCALE GENOMIC DNA]</scope>
</reference>